<keyword evidence="2" id="KW-1185">Reference proteome</keyword>
<organism evidence="1 2">
    <name type="scientific">Portunus trituberculatus</name>
    <name type="common">Swimming crab</name>
    <name type="synonym">Neptunus trituberculatus</name>
    <dbReference type="NCBI Taxonomy" id="210409"/>
    <lineage>
        <taxon>Eukaryota</taxon>
        <taxon>Metazoa</taxon>
        <taxon>Ecdysozoa</taxon>
        <taxon>Arthropoda</taxon>
        <taxon>Crustacea</taxon>
        <taxon>Multicrustacea</taxon>
        <taxon>Malacostraca</taxon>
        <taxon>Eumalacostraca</taxon>
        <taxon>Eucarida</taxon>
        <taxon>Decapoda</taxon>
        <taxon>Pleocyemata</taxon>
        <taxon>Brachyura</taxon>
        <taxon>Eubrachyura</taxon>
        <taxon>Portunoidea</taxon>
        <taxon>Portunidae</taxon>
        <taxon>Portuninae</taxon>
        <taxon>Portunus</taxon>
    </lineage>
</organism>
<comment type="caution">
    <text evidence="1">The sequence shown here is derived from an EMBL/GenBank/DDBJ whole genome shotgun (WGS) entry which is preliminary data.</text>
</comment>
<evidence type="ECO:0000313" key="2">
    <source>
        <dbReference type="Proteomes" id="UP000324222"/>
    </source>
</evidence>
<gene>
    <name evidence="1" type="ORF">E2C01_018964</name>
</gene>
<dbReference type="AlphaFoldDB" id="A0A5B7DWF4"/>
<dbReference type="Proteomes" id="UP000324222">
    <property type="component" value="Unassembled WGS sequence"/>
</dbReference>
<dbReference type="EMBL" id="VSRR010001516">
    <property type="protein sequence ID" value="MPC25840.1"/>
    <property type="molecule type" value="Genomic_DNA"/>
</dbReference>
<proteinExistence type="predicted"/>
<reference evidence="1 2" key="1">
    <citation type="submission" date="2019-05" db="EMBL/GenBank/DDBJ databases">
        <title>Another draft genome of Portunus trituberculatus and its Hox gene families provides insights of decapod evolution.</title>
        <authorList>
            <person name="Jeong J.-H."/>
            <person name="Song I."/>
            <person name="Kim S."/>
            <person name="Choi T."/>
            <person name="Kim D."/>
            <person name="Ryu S."/>
            <person name="Kim W."/>
        </authorList>
    </citation>
    <scope>NUCLEOTIDE SEQUENCE [LARGE SCALE GENOMIC DNA]</scope>
    <source>
        <tissue evidence="1">Muscle</tissue>
    </source>
</reference>
<accession>A0A5B7DWF4</accession>
<evidence type="ECO:0000313" key="1">
    <source>
        <dbReference type="EMBL" id="MPC25840.1"/>
    </source>
</evidence>
<protein>
    <submittedName>
        <fullName evidence="1">Uncharacterized protein</fullName>
    </submittedName>
</protein>
<sequence length="112" mass="12346">MSLPPRLAQLHEPYTVPCEWRGAAVIVNHHRGTGWSLEKTWEGRTAGKAPQQDSLEAGNGHTYRSCIIFLAEVISTISDKRDNAAVSGFLAEKGRVAQVRYPGIPAARRDYS</sequence>
<name>A0A5B7DWF4_PORTR</name>